<evidence type="ECO:0000313" key="2">
    <source>
        <dbReference type="EMBL" id="QXH42822.1"/>
    </source>
</evidence>
<reference evidence="2" key="1">
    <citation type="submission" date="2021-06" db="EMBL/GenBank/DDBJ databases">
        <title>Updating the genus Pseudomonas: Description of 43 new species and partition of the Pseudomonas putida group.</title>
        <authorList>
            <person name="Girard L."/>
            <person name="Lood C."/>
            <person name="Vandamme P."/>
            <person name="Rokni-Zadeh H."/>
            <person name="van Noort V."/>
            <person name="Hofte M."/>
            <person name="Lavigne R."/>
            <person name="De Mot R."/>
        </authorList>
    </citation>
    <scope>NUCLEOTIDE SEQUENCE</scope>
    <source>
        <strain evidence="2">CMR12a</strain>
    </source>
</reference>
<dbReference type="PROSITE" id="PS51257">
    <property type="entry name" value="PROKAR_LIPOPROTEIN"/>
    <property type="match status" value="1"/>
</dbReference>
<keyword evidence="3" id="KW-1185">Reference proteome</keyword>
<evidence type="ECO:0000256" key="1">
    <source>
        <dbReference type="SAM" id="SignalP"/>
    </source>
</evidence>
<protein>
    <recommendedName>
        <fullName evidence="4">Penicillin-binding protein activator LpoB</fullName>
    </recommendedName>
</protein>
<accession>A0ABX8MW17</accession>
<dbReference type="RefSeq" id="WP_124346308.1">
    <property type="nucleotide sequence ID" value="NZ_CP027706.1"/>
</dbReference>
<proteinExistence type="predicted"/>
<keyword evidence="1" id="KW-0732">Signal</keyword>
<feature type="chain" id="PRO_5046052242" description="Penicillin-binding protein activator LpoB" evidence="1">
    <location>
        <begin position="21"/>
        <end position="162"/>
    </location>
</feature>
<feature type="signal peptide" evidence="1">
    <location>
        <begin position="1"/>
        <end position="20"/>
    </location>
</feature>
<dbReference type="EMBL" id="CP077074">
    <property type="protein sequence ID" value="QXH42822.1"/>
    <property type="molecule type" value="Genomic_DNA"/>
</dbReference>
<organism evidence="2 3">
    <name type="scientific">Pseudomonas sessilinigenes</name>
    <dbReference type="NCBI Taxonomy" id="658629"/>
    <lineage>
        <taxon>Bacteria</taxon>
        <taxon>Pseudomonadati</taxon>
        <taxon>Pseudomonadota</taxon>
        <taxon>Gammaproteobacteria</taxon>
        <taxon>Pseudomonadales</taxon>
        <taxon>Pseudomonadaceae</taxon>
        <taxon>Pseudomonas</taxon>
    </lineage>
</organism>
<gene>
    <name evidence="2" type="ORF">KSS89_11570</name>
</gene>
<sequence>MKRLVIMGFAALLLAGCGHRQVEYVPNPSPVMTREQAVDIVEQAFYEDFSSSKPQSVVVTEKFISLSDGTLSKGSSVATAVPIGNGALVVGDSTVRTKELGQRLYFSSIGKIDVFQHKVRSGRFAAVVRGKDGSSLRILRMRSIDSAKRFADAMEYLKLHSS</sequence>
<evidence type="ECO:0000313" key="3">
    <source>
        <dbReference type="Proteomes" id="UP000693952"/>
    </source>
</evidence>
<name>A0ABX8MW17_9PSED</name>
<dbReference type="Proteomes" id="UP000693952">
    <property type="component" value="Chromosome"/>
</dbReference>
<evidence type="ECO:0008006" key="4">
    <source>
        <dbReference type="Google" id="ProtNLM"/>
    </source>
</evidence>